<dbReference type="EMBL" id="HBFR01012611">
    <property type="protein sequence ID" value="CAD8881909.1"/>
    <property type="molecule type" value="Transcribed_RNA"/>
</dbReference>
<dbReference type="InterPro" id="IPR049202">
    <property type="entry name" value="DUF6817"/>
</dbReference>
<keyword evidence="1" id="KW-0732">Signal</keyword>
<organism evidence="3">
    <name type="scientific">Corethron hystrix</name>
    <dbReference type="NCBI Taxonomy" id="216773"/>
    <lineage>
        <taxon>Eukaryota</taxon>
        <taxon>Sar</taxon>
        <taxon>Stramenopiles</taxon>
        <taxon>Ochrophyta</taxon>
        <taxon>Bacillariophyta</taxon>
        <taxon>Coscinodiscophyceae</taxon>
        <taxon>Corethrophycidae</taxon>
        <taxon>Corethrales</taxon>
        <taxon>Corethraceae</taxon>
        <taxon>Corethron</taxon>
    </lineage>
</organism>
<evidence type="ECO:0000259" key="2">
    <source>
        <dbReference type="Pfam" id="PF20680"/>
    </source>
</evidence>
<dbReference type="Pfam" id="PF20680">
    <property type="entry name" value="DUF6817"/>
    <property type="match status" value="1"/>
</dbReference>
<feature type="signal peptide" evidence="1">
    <location>
        <begin position="1"/>
        <end position="29"/>
    </location>
</feature>
<proteinExistence type="predicted"/>
<evidence type="ECO:0000313" key="3">
    <source>
        <dbReference type="EMBL" id="CAD8881909.1"/>
    </source>
</evidence>
<gene>
    <name evidence="3" type="ORF">CHYS00102_LOCUS9097</name>
</gene>
<reference evidence="3" key="1">
    <citation type="submission" date="2021-01" db="EMBL/GenBank/DDBJ databases">
        <authorList>
            <person name="Corre E."/>
            <person name="Pelletier E."/>
            <person name="Niang G."/>
            <person name="Scheremetjew M."/>
            <person name="Finn R."/>
            <person name="Kale V."/>
            <person name="Holt S."/>
            <person name="Cochrane G."/>
            <person name="Meng A."/>
            <person name="Brown T."/>
            <person name="Cohen L."/>
        </authorList>
    </citation>
    <scope>NUCLEOTIDE SEQUENCE</scope>
    <source>
        <strain evidence="3">308</strain>
    </source>
</reference>
<dbReference type="AlphaFoldDB" id="A0A7S1BC29"/>
<feature type="domain" description="DUF6817" evidence="2">
    <location>
        <begin position="69"/>
        <end position="148"/>
    </location>
</feature>
<feature type="chain" id="PRO_5031018063" description="DUF6817 domain-containing protein" evidence="1">
    <location>
        <begin position="30"/>
        <end position="307"/>
    </location>
</feature>
<accession>A0A7S1BC29</accession>
<evidence type="ECO:0000256" key="1">
    <source>
        <dbReference type="SAM" id="SignalP"/>
    </source>
</evidence>
<protein>
    <recommendedName>
        <fullName evidence="2">DUF6817 domain-containing protein</fullName>
    </recommendedName>
</protein>
<sequence>MPRHAHRVPLSAFALFLSFTYLHIHGVQAYSTSVASKYKAPDCSTPAHVAESWVKQDAALLDFVGRKVPAVLDHTGATAFDEHLKGVQGVMRKWNASEHLVSAGLFHSIYGTEGFQGFCLPLSERDAIKDLIGPKAERMCWIFCMVDRFSVDQTVFEWLQGRTDRETYIFRSRPELGRFEISLSRDEWLDFIELTLGDWLEQVEGAAQSSSALFLWGKGEAYAYRRDAYHAMSKILSMVYPERLGTIVPSMVHDIYETEQPETRNLVQPRTPPMSDAAKRALEALRSAGEEIPKNMAPIPRDALAIS</sequence>
<name>A0A7S1BC29_9STRA</name>